<dbReference type="InterPro" id="IPR047176">
    <property type="entry name" value="FRMD4A/B"/>
</dbReference>
<keyword evidence="3 4" id="KW-0175">Coiled coil</keyword>
<evidence type="ECO:0000259" key="6">
    <source>
        <dbReference type="Pfam" id="PF11819"/>
    </source>
</evidence>
<comment type="caution">
    <text evidence="7">The sequence shown here is derived from an EMBL/GenBank/DDBJ whole genome shotgun (WGS) entry which is preliminary data.</text>
</comment>
<evidence type="ECO:0000313" key="7">
    <source>
        <dbReference type="EMBL" id="KAK9497424.1"/>
    </source>
</evidence>
<feature type="compositionally biased region" description="Polar residues" evidence="5">
    <location>
        <begin position="382"/>
        <end position="406"/>
    </location>
</feature>
<evidence type="ECO:0000256" key="5">
    <source>
        <dbReference type="SAM" id="MobiDB-lite"/>
    </source>
</evidence>
<dbReference type="EMBL" id="JAPXFL010000014">
    <property type="protein sequence ID" value="KAK9497424.1"/>
    <property type="molecule type" value="Genomic_DNA"/>
</dbReference>
<feature type="region of interest" description="Disordered" evidence="5">
    <location>
        <begin position="130"/>
        <end position="159"/>
    </location>
</feature>
<evidence type="ECO:0000256" key="4">
    <source>
        <dbReference type="SAM" id="Coils"/>
    </source>
</evidence>
<dbReference type="Pfam" id="PF11819">
    <property type="entry name" value="CUPID"/>
    <property type="match status" value="1"/>
</dbReference>
<dbReference type="InterPro" id="IPR021774">
    <property type="entry name" value="CUPID"/>
</dbReference>
<accession>A0AAW1CMF3</accession>
<proteinExistence type="predicted"/>
<feature type="compositionally biased region" description="Acidic residues" evidence="5">
    <location>
        <begin position="150"/>
        <end position="159"/>
    </location>
</feature>
<sequence length="561" mass="64530">MVASLQTKKEILENKLKDKTSELRKLCLEEAELTGVLPPETPLEPGESPPQFRRRIATAYTFPENLINKLKSKEDETLAALELECKIQTGIAEAALGLSNDGNASKSVRRKHRVLYEETQNRLHELESRLSTLRQQTQPKHKKKPRPQTEIEDTTDKDEIDNVTENLRQNCITDRNGHISVRHSHTYCGYPKYDEHLMPYHQRFVNNHGPIVDHRHGIMVTETTSNNPSPIDNACWWSKNREMWHYQVNNQQITSPDQYYVENGHNYDRFGSLDRNNQSFITEPMLDNRLSSTLPRNIVTTNQTNSTILLPGQTYPESSLMRTQSLGSVESSNKSLVLPSDRDDHSEIINYNEKKKYMMGEKGDGSIRFIKTREKEWYESNLDSTPMTVPSTKISTNLKNPETSSLKSDDISAKISADSTSIEHETNQASINNIQFDTVVPYESPKNHTVVQAGKWQPYREVTKPFEMSDFYKYSTKFRQFKIQVQSDPKTINEQQRNSQHKGVYKPLQPLECRPLITSDGRNNKNMVPNGCVLTYGPYSSTWYHEKNNVHGKQPRPSTLV</sequence>
<protein>
    <recommendedName>
        <fullName evidence="6">Cytohesin Ubiquitin Protein Inducing domain-containing protein</fullName>
    </recommendedName>
</protein>
<comment type="subcellular location">
    <subcellularLocation>
        <location evidence="1">Cytoplasm</location>
    </subcellularLocation>
</comment>
<feature type="region of interest" description="Disordered" evidence="5">
    <location>
        <begin position="382"/>
        <end position="411"/>
    </location>
</feature>
<reference evidence="7 8" key="1">
    <citation type="submission" date="2022-12" db="EMBL/GenBank/DDBJ databases">
        <title>Chromosome-level genome assembly of true bugs.</title>
        <authorList>
            <person name="Ma L."/>
            <person name="Li H."/>
        </authorList>
    </citation>
    <scope>NUCLEOTIDE SEQUENCE [LARGE SCALE GENOMIC DNA]</scope>
    <source>
        <strain evidence="7">Lab_2022b</strain>
    </source>
</reference>
<dbReference type="Proteomes" id="UP001461498">
    <property type="component" value="Unassembled WGS sequence"/>
</dbReference>
<gene>
    <name evidence="7" type="ORF">O3M35_004134</name>
</gene>
<feature type="coiled-coil region" evidence="4">
    <location>
        <begin position="2"/>
        <end position="29"/>
    </location>
</feature>
<keyword evidence="2" id="KW-0963">Cytoplasm</keyword>
<evidence type="ECO:0000256" key="1">
    <source>
        <dbReference type="ARBA" id="ARBA00004496"/>
    </source>
</evidence>
<dbReference type="AlphaFoldDB" id="A0AAW1CMF3"/>
<dbReference type="GO" id="GO:0090162">
    <property type="term" value="P:establishment of epithelial cell polarity"/>
    <property type="evidence" value="ECO:0007669"/>
    <property type="project" value="InterPro"/>
</dbReference>
<evidence type="ECO:0000256" key="2">
    <source>
        <dbReference type="ARBA" id="ARBA00022490"/>
    </source>
</evidence>
<feature type="domain" description="Cytohesin Ubiquitin Protein Inducing" evidence="6">
    <location>
        <begin position="2"/>
        <end position="106"/>
    </location>
</feature>
<evidence type="ECO:0000256" key="3">
    <source>
        <dbReference type="ARBA" id="ARBA00023054"/>
    </source>
</evidence>
<dbReference type="PANTHER" id="PTHR46079:SF2">
    <property type="entry name" value="FERM DOMAIN-CONTAINING PROTEIN"/>
    <property type="match status" value="1"/>
</dbReference>
<dbReference type="GO" id="GO:0005737">
    <property type="term" value="C:cytoplasm"/>
    <property type="evidence" value="ECO:0007669"/>
    <property type="project" value="UniProtKB-SubCell"/>
</dbReference>
<organism evidence="7 8">
    <name type="scientific">Rhynocoris fuscipes</name>
    <dbReference type="NCBI Taxonomy" id="488301"/>
    <lineage>
        <taxon>Eukaryota</taxon>
        <taxon>Metazoa</taxon>
        <taxon>Ecdysozoa</taxon>
        <taxon>Arthropoda</taxon>
        <taxon>Hexapoda</taxon>
        <taxon>Insecta</taxon>
        <taxon>Pterygota</taxon>
        <taxon>Neoptera</taxon>
        <taxon>Paraneoptera</taxon>
        <taxon>Hemiptera</taxon>
        <taxon>Heteroptera</taxon>
        <taxon>Panheteroptera</taxon>
        <taxon>Cimicomorpha</taxon>
        <taxon>Reduviidae</taxon>
        <taxon>Harpactorinae</taxon>
        <taxon>Harpactorini</taxon>
        <taxon>Rhynocoris</taxon>
    </lineage>
</organism>
<dbReference type="PANTHER" id="PTHR46079">
    <property type="entry name" value="FERM DOMAIN-CONTAINING PROTEIN 4"/>
    <property type="match status" value="1"/>
</dbReference>
<name>A0AAW1CMF3_9HEMI</name>
<evidence type="ECO:0000313" key="8">
    <source>
        <dbReference type="Proteomes" id="UP001461498"/>
    </source>
</evidence>
<keyword evidence="8" id="KW-1185">Reference proteome</keyword>